<organism evidence="3 4">
    <name type="scientific">Lophiostoma macrostomum CBS 122681</name>
    <dbReference type="NCBI Taxonomy" id="1314788"/>
    <lineage>
        <taxon>Eukaryota</taxon>
        <taxon>Fungi</taxon>
        <taxon>Dikarya</taxon>
        <taxon>Ascomycota</taxon>
        <taxon>Pezizomycotina</taxon>
        <taxon>Dothideomycetes</taxon>
        <taxon>Pleosporomycetidae</taxon>
        <taxon>Pleosporales</taxon>
        <taxon>Lophiostomataceae</taxon>
        <taxon>Lophiostoma</taxon>
    </lineage>
</organism>
<dbReference type="Proteomes" id="UP000799324">
    <property type="component" value="Unassembled WGS sequence"/>
</dbReference>
<feature type="region of interest" description="Disordered" evidence="1">
    <location>
        <begin position="92"/>
        <end position="142"/>
    </location>
</feature>
<dbReference type="Gene3D" id="3.40.220.10">
    <property type="entry name" value="Leucine Aminopeptidase, subunit E, domain 1"/>
    <property type="match status" value="1"/>
</dbReference>
<name>A0A6A6TRN2_9PLEO</name>
<dbReference type="InterPro" id="IPR012664">
    <property type="entry name" value="CHP02452"/>
</dbReference>
<dbReference type="SUPFAM" id="SSF52949">
    <property type="entry name" value="Macro domain-like"/>
    <property type="match status" value="1"/>
</dbReference>
<keyword evidence="4" id="KW-1185">Reference proteome</keyword>
<feature type="domain" description="Microbial-type PARG catalytic" evidence="2">
    <location>
        <begin position="146"/>
        <end position="208"/>
    </location>
</feature>
<feature type="compositionally biased region" description="Polar residues" evidence="1">
    <location>
        <begin position="125"/>
        <end position="142"/>
    </location>
</feature>
<protein>
    <recommendedName>
        <fullName evidence="2">Microbial-type PARG catalytic domain-containing protein</fullName>
    </recommendedName>
</protein>
<dbReference type="AlphaFoldDB" id="A0A6A6TRN2"/>
<reference evidence="3" key="1">
    <citation type="journal article" date="2020" name="Stud. Mycol.">
        <title>101 Dothideomycetes genomes: a test case for predicting lifestyles and emergence of pathogens.</title>
        <authorList>
            <person name="Haridas S."/>
            <person name="Albert R."/>
            <person name="Binder M."/>
            <person name="Bloem J."/>
            <person name="Labutti K."/>
            <person name="Salamov A."/>
            <person name="Andreopoulos B."/>
            <person name="Baker S."/>
            <person name="Barry K."/>
            <person name="Bills G."/>
            <person name="Bluhm B."/>
            <person name="Cannon C."/>
            <person name="Castanera R."/>
            <person name="Culley D."/>
            <person name="Daum C."/>
            <person name="Ezra D."/>
            <person name="Gonzalez J."/>
            <person name="Henrissat B."/>
            <person name="Kuo A."/>
            <person name="Liang C."/>
            <person name="Lipzen A."/>
            <person name="Lutzoni F."/>
            <person name="Magnuson J."/>
            <person name="Mondo S."/>
            <person name="Nolan M."/>
            <person name="Ohm R."/>
            <person name="Pangilinan J."/>
            <person name="Park H.-J."/>
            <person name="Ramirez L."/>
            <person name="Alfaro M."/>
            <person name="Sun H."/>
            <person name="Tritt A."/>
            <person name="Yoshinaga Y."/>
            <person name="Zwiers L.-H."/>
            <person name="Turgeon B."/>
            <person name="Goodwin S."/>
            <person name="Spatafora J."/>
            <person name="Crous P."/>
            <person name="Grigoriev I."/>
        </authorList>
    </citation>
    <scope>NUCLEOTIDE SEQUENCE</scope>
    <source>
        <strain evidence="3">CBS 122681</strain>
    </source>
</reference>
<dbReference type="Pfam" id="PF10021">
    <property type="entry name" value="PARG_cat_microb"/>
    <property type="match status" value="1"/>
</dbReference>
<dbReference type="OrthoDB" id="9985428at2759"/>
<sequence length="331" mass="35476">MSASAVKRRNDLRAIAAETQAILPDILAQVPSLDTTVSSVHPLKQLEFLDPAQCPGFQLSESDPEAGRKGTRIRVYDQDTFDVALDLQPGTTVSSLPHSSLTIAEPEPSHLDDGANQDEVDAAPSRSSDSATPDSNTSPIPTVTSLKPVVVLNLASDKHPGGGWLNGALAQEEALCYRSSLSLSLHSSYYPIPSLSGLYSPSVLLIRDAIVITVAALRRPPINHSGLERATFANPRDREATKSKIRLTLRLACHRDHTKIVLGALGCGAFGNPPEEVAQCFKEVFAEDEFQGGWWEDVVFAVLDNRSGDKGGKAGDGNFGVFWRGLDGVVV</sequence>
<evidence type="ECO:0000313" key="3">
    <source>
        <dbReference type="EMBL" id="KAF2661568.1"/>
    </source>
</evidence>
<dbReference type="EMBL" id="MU004293">
    <property type="protein sequence ID" value="KAF2661568.1"/>
    <property type="molecule type" value="Genomic_DNA"/>
</dbReference>
<dbReference type="InterPro" id="IPR043472">
    <property type="entry name" value="Macro_dom-like"/>
</dbReference>
<gene>
    <name evidence="3" type="ORF">K491DRAFT_586967</name>
</gene>
<evidence type="ECO:0000313" key="4">
    <source>
        <dbReference type="Proteomes" id="UP000799324"/>
    </source>
</evidence>
<dbReference type="InterPro" id="IPR019261">
    <property type="entry name" value="PARG_cat_microbial"/>
</dbReference>
<feature type="compositionally biased region" description="Polar residues" evidence="1">
    <location>
        <begin position="92"/>
        <end position="102"/>
    </location>
</feature>
<dbReference type="NCBIfam" id="TIGR02452">
    <property type="entry name" value="TIGR02452 family protein"/>
    <property type="match status" value="1"/>
</dbReference>
<dbReference type="PANTHER" id="PTHR35596:SF1">
    <property type="entry name" value="MICROBIAL-TYPE PARG CATALYTIC DOMAIN-CONTAINING PROTEIN"/>
    <property type="match status" value="1"/>
</dbReference>
<accession>A0A6A6TRN2</accession>
<evidence type="ECO:0000256" key="1">
    <source>
        <dbReference type="SAM" id="MobiDB-lite"/>
    </source>
</evidence>
<dbReference type="PANTHER" id="PTHR35596">
    <property type="entry name" value="DUF2263 DOMAIN-CONTAINING PROTEIN"/>
    <property type="match status" value="1"/>
</dbReference>
<proteinExistence type="predicted"/>
<evidence type="ECO:0000259" key="2">
    <source>
        <dbReference type="Pfam" id="PF10021"/>
    </source>
</evidence>